<proteinExistence type="inferred from homology"/>
<reference evidence="3" key="2">
    <citation type="submission" date="2015-02" db="UniProtKB">
        <authorList>
            <consortium name="EnsemblMetazoa"/>
        </authorList>
    </citation>
    <scope>IDENTIFICATION</scope>
</reference>
<dbReference type="InterPro" id="IPR035892">
    <property type="entry name" value="C2_domain_sf"/>
</dbReference>
<dbReference type="HOGENOM" id="CLU_020452_3_2_1"/>
<dbReference type="Gene3D" id="2.60.40.150">
    <property type="entry name" value="C2 domain"/>
    <property type="match status" value="1"/>
</dbReference>
<comment type="similarity">
    <text evidence="1">Belongs to the copine family.</text>
</comment>
<dbReference type="GO" id="GO:0005886">
    <property type="term" value="C:plasma membrane"/>
    <property type="evidence" value="ECO:0007669"/>
    <property type="project" value="TreeGrafter"/>
</dbReference>
<dbReference type="GO" id="GO:0071277">
    <property type="term" value="P:cellular response to calcium ion"/>
    <property type="evidence" value="ECO:0007669"/>
    <property type="project" value="TreeGrafter"/>
</dbReference>
<dbReference type="GO" id="GO:0032991">
    <property type="term" value="C:protein-containing complex"/>
    <property type="evidence" value="ECO:0007669"/>
    <property type="project" value="UniProtKB-ARBA"/>
</dbReference>
<dbReference type="CDD" id="cd04048">
    <property type="entry name" value="C2A_Copine"/>
    <property type="match status" value="1"/>
</dbReference>
<evidence type="ECO:0000256" key="1">
    <source>
        <dbReference type="ARBA" id="ARBA00009048"/>
    </source>
</evidence>
<dbReference type="STRING" id="126957.T1IRU7"/>
<dbReference type="GO" id="GO:0005544">
    <property type="term" value="F:calcium-dependent phospholipid binding"/>
    <property type="evidence" value="ECO:0007669"/>
    <property type="project" value="InterPro"/>
</dbReference>
<evidence type="ECO:0000259" key="2">
    <source>
        <dbReference type="PROSITE" id="PS50004"/>
    </source>
</evidence>
<dbReference type="PANTHER" id="PTHR10857:SF106">
    <property type="entry name" value="C2 DOMAIN-CONTAINING PROTEIN"/>
    <property type="match status" value="1"/>
</dbReference>
<accession>T1IRU7</accession>
<dbReference type="CDD" id="cd04047">
    <property type="entry name" value="C2B_Copine"/>
    <property type="match status" value="1"/>
</dbReference>
<dbReference type="EMBL" id="JH431388">
    <property type="status" value="NOT_ANNOTATED_CDS"/>
    <property type="molecule type" value="Genomic_DNA"/>
</dbReference>
<name>T1IRU7_STRMM</name>
<dbReference type="EnsemblMetazoa" id="SMAR003797-RA">
    <property type="protein sequence ID" value="SMAR003797-PA"/>
    <property type="gene ID" value="SMAR003797"/>
</dbReference>
<dbReference type="AlphaFoldDB" id="T1IRU7"/>
<organism evidence="3 4">
    <name type="scientific">Strigamia maritima</name>
    <name type="common">European centipede</name>
    <name type="synonym">Geophilus maritimus</name>
    <dbReference type="NCBI Taxonomy" id="126957"/>
    <lineage>
        <taxon>Eukaryota</taxon>
        <taxon>Metazoa</taxon>
        <taxon>Ecdysozoa</taxon>
        <taxon>Arthropoda</taxon>
        <taxon>Myriapoda</taxon>
        <taxon>Chilopoda</taxon>
        <taxon>Pleurostigmophora</taxon>
        <taxon>Geophilomorpha</taxon>
        <taxon>Linotaeniidae</taxon>
        <taxon>Strigamia</taxon>
    </lineage>
</organism>
<dbReference type="Pfam" id="PF07002">
    <property type="entry name" value="Copine"/>
    <property type="match status" value="1"/>
</dbReference>
<keyword evidence="4" id="KW-1185">Reference proteome</keyword>
<reference evidence="4" key="1">
    <citation type="submission" date="2011-05" db="EMBL/GenBank/DDBJ databases">
        <authorList>
            <person name="Richards S.R."/>
            <person name="Qu J."/>
            <person name="Jiang H."/>
            <person name="Jhangiani S.N."/>
            <person name="Agravi P."/>
            <person name="Goodspeed R."/>
            <person name="Gross S."/>
            <person name="Mandapat C."/>
            <person name="Jackson L."/>
            <person name="Mathew T."/>
            <person name="Pu L."/>
            <person name="Thornton R."/>
            <person name="Saada N."/>
            <person name="Wilczek-Boney K.B."/>
            <person name="Lee S."/>
            <person name="Kovar C."/>
            <person name="Wu Y."/>
            <person name="Scherer S.E."/>
            <person name="Worley K.C."/>
            <person name="Muzny D.M."/>
            <person name="Gibbs R."/>
        </authorList>
    </citation>
    <scope>NUCLEOTIDE SEQUENCE</scope>
    <source>
        <strain evidence="4">Brora</strain>
    </source>
</reference>
<dbReference type="PROSITE" id="PS50004">
    <property type="entry name" value="C2"/>
    <property type="match status" value="1"/>
</dbReference>
<dbReference type="InterPro" id="IPR045052">
    <property type="entry name" value="Copine"/>
</dbReference>
<dbReference type="InterPro" id="IPR036465">
    <property type="entry name" value="vWFA_dom_sf"/>
</dbReference>
<dbReference type="PhylomeDB" id="T1IRU7"/>
<dbReference type="InterPro" id="IPR037768">
    <property type="entry name" value="C2B_Copine"/>
</dbReference>
<dbReference type="eggNOG" id="KOG1327">
    <property type="taxonomic scope" value="Eukaryota"/>
</dbReference>
<dbReference type="SMART" id="SM00239">
    <property type="entry name" value="C2"/>
    <property type="match status" value="2"/>
</dbReference>
<dbReference type="InterPro" id="IPR010734">
    <property type="entry name" value="Copine_C"/>
</dbReference>
<dbReference type="Proteomes" id="UP000014500">
    <property type="component" value="Unassembled WGS sequence"/>
</dbReference>
<evidence type="ECO:0000313" key="3">
    <source>
        <dbReference type="EnsemblMetazoa" id="SMAR003797-PA"/>
    </source>
</evidence>
<evidence type="ECO:0000313" key="4">
    <source>
        <dbReference type="Proteomes" id="UP000014500"/>
    </source>
</evidence>
<dbReference type="InterPro" id="IPR000008">
    <property type="entry name" value="C2_dom"/>
</dbReference>
<dbReference type="PANTHER" id="PTHR10857">
    <property type="entry name" value="COPINE"/>
    <property type="match status" value="1"/>
</dbReference>
<dbReference type="OMA" id="YLFEECQ"/>
<protein>
    <recommendedName>
        <fullName evidence="2">C2 domain-containing protein</fullName>
    </recommendedName>
</protein>
<sequence>MASAPSLGGFQGMSATAPTSTVELSISCRNLKDADLFSKSDPMCVMYVQQFGMQKWIEVFVWLMISVATLMLKKTVDDILCVVILDKLTEAIMNTLNPDFVKKFTVTYHFEQVQKLKFEIYDIDSTSPNLADHDFLGFAEFTLGEIVSSSVGTKPLDVGQGRKIGSITGEAEELSGCKEELTFQFMGRNLPKVYLFFPACSFLTLSRANEDGSFTVVHRTEDVSSSCPVWKPFTVNAQTLCNGDFDRVIKIQCHHYKDNGNHTYFGEFTTNLNELGLDSTIKSPFGLIHADKQKRKKGYVNSGEVMLISFRRNPIFTFLDYIQGGDKLFPVLGFGAKLPPDGRISHEFFVNMNPTNPYCNGLEGIMNAYTMCLSQVQLYGPTNFAPVINHVARIASSQRDGTKYHILLIVTDGIITDMVQTKAAIVAASVLPLSIIIIGVGEADFSAMEELDGDVVRLQSHGRFAERDIVQFVAFSDFRNALRGADFARAQAELAKAVLAEFPDQFVSYMKKNSIKPGTPKQLQHLPPNPVIY</sequence>
<dbReference type="SUPFAM" id="SSF53300">
    <property type="entry name" value="vWA-like"/>
    <property type="match status" value="1"/>
</dbReference>
<dbReference type="SUPFAM" id="SSF49562">
    <property type="entry name" value="C2 domain (Calcium/lipid-binding domain, CaLB)"/>
    <property type="match status" value="2"/>
</dbReference>
<dbReference type="Pfam" id="PF00168">
    <property type="entry name" value="C2"/>
    <property type="match status" value="3"/>
</dbReference>
<feature type="domain" description="C2" evidence="2">
    <location>
        <begin position="1"/>
        <end position="156"/>
    </location>
</feature>